<keyword evidence="3" id="KW-1003">Cell membrane</keyword>
<dbReference type="GO" id="GO:0035556">
    <property type="term" value="P:intracellular signal transduction"/>
    <property type="evidence" value="ECO:0007669"/>
    <property type="project" value="InterPro"/>
</dbReference>
<feature type="domain" description="Guanylate cyclase" evidence="8">
    <location>
        <begin position="344"/>
        <end position="468"/>
    </location>
</feature>
<dbReference type="Gene3D" id="6.10.340.10">
    <property type="match status" value="1"/>
</dbReference>
<dbReference type="Pfam" id="PF00672">
    <property type="entry name" value="HAMP"/>
    <property type="match status" value="1"/>
</dbReference>
<dbReference type="Pfam" id="PF00211">
    <property type="entry name" value="Guanylate_cyc"/>
    <property type="match status" value="1"/>
</dbReference>
<feature type="transmembrane region" description="Helical" evidence="7">
    <location>
        <begin position="36"/>
        <end position="61"/>
    </location>
</feature>
<dbReference type="SUPFAM" id="SSF158472">
    <property type="entry name" value="HAMP domain-like"/>
    <property type="match status" value="1"/>
</dbReference>
<dbReference type="PANTHER" id="PTHR43081:SF17">
    <property type="entry name" value="BLL5647 PROTEIN"/>
    <property type="match status" value="1"/>
</dbReference>
<dbReference type="InterPro" id="IPR001054">
    <property type="entry name" value="A/G_cyclase"/>
</dbReference>
<keyword evidence="5 7" id="KW-1133">Transmembrane helix</keyword>
<dbReference type="AlphaFoldDB" id="A0A5A7SBV0"/>
<accession>A0A5A7SBV0</accession>
<dbReference type="SUPFAM" id="SSF55073">
    <property type="entry name" value="Nucleotide cyclase"/>
    <property type="match status" value="1"/>
</dbReference>
<dbReference type="GO" id="GO:0005886">
    <property type="term" value="C:plasma membrane"/>
    <property type="evidence" value="ECO:0007669"/>
    <property type="project" value="UniProtKB-SubCell"/>
</dbReference>
<dbReference type="InterPro" id="IPR029787">
    <property type="entry name" value="Nucleotide_cyclase"/>
</dbReference>
<dbReference type="GO" id="GO:0004016">
    <property type="term" value="F:adenylate cyclase activity"/>
    <property type="evidence" value="ECO:0007669"/>
    <property type="project" value="UniProtKB-ARBA"/>
</dbReference>
<dbReference type="CDD" id="cd06225">
    <property type="entry name" value="HAMP"/>
    <property type="match status" value="1"/>
</dbReference>
<evidence type="ECO:0000256" key="1">
    <source>
        <dbReference type="ARBA" id="ARBA00004651"/>
    </source>
</evidence>
<evidence type="ECO:0000256" key="6">
    <source>
        <dbReference type="ARBA" id="ARBA00023136"/>
    </source>
</evidence>
<dbReference type="PROSITE" id="PS50125">
    <property type="entry name" value="GUANYLATE_CYCLASE_2"/>
    <property type="match status" value="1"/>
</dbReference>
<evidence type="ECO:0000256" key="7">
    <source>
        <dbReference type="SAM" id="Phobius"/>
    </source>
</evidence>
<keyword evidence="4 7" id="KW-0812">Transmembrane</keyword>
<evidence type="ECO:0000256" key="2">
    <source>
        <dbReference type="ARBA" id="ARBA00005381"/>
    </source>
</evidence>
<name>A0A5A7SBV0_9NOCA</name>
<feature type="transmembrane region" description="Helical" evidence="7">
    <location>
        <begin position="81"/>
        <end position="102"/>
    </location>
</feature>
<gene>
    <name evidence="10" type="ORF">FOY51_09815</name>
</gene>
<keyword evidence="6 7" id="KW-0472">Membrane</keyword>
<dbReference type="SMART" id="SM00304">
    <property type="entry name" value="HAMP"/>
    <property type="match status" value="1"/>
</dbReference>
<dbReference type="EMBL" id="VLNY01000004">
    <property type="protein sequence ID" value="KAA0022809.1"/>
    <property type="molecule type" value="Genomic_DNA"/>
</dbReference>
<feature type="transmembrane region" description="Helical" evidence="7">
    <location>
        <begin position="123"/>
        <end position="144"/>
    </location>
</feature>
<feature type="transmembrane region" description="Helical" evidence="7">
    <location>
        <begin position="156"/>
        <end position="175"/>
    </location>
</feature>
<dbReference type="SMART" id="SM00044">
    <property type="entry name" value="CYCc"/>
    <property type="match status" value="1"/>
</dbReference>
<comment type="caution">
    <text evidence="10">The sequence shown here is derived from an EMBL/GenBank/DDBJ whole genome shotgun (WGS) entry which is preliminary data.</text>
</comment>
<feature type="transmembrane region" description="Helical" evidence="7">
    <location>
        <begin position="233"/>
        <end position="254"/>
    </location>
</feature>
<dbReference type="RefSeq" id="WP_149430068.1">
    <property type="nucleotide sequence ID" value="NZ_VLNY01000004.1"/>
</dbReference>
<evidence type="ECO:0000259" key="9">
    <source>
        <dbReference type="PROSITE" id="PS50885"/>
    </source>
</evidence>
<comment type="similarity">
    <text evidence="2">Belongs to the adenylyl cyclase class-3 family.</text>
</comment>
<evidence type="ECO:0000313" key="11">
    <source>
        <dbReference type="Proteomes" id="UP000322244"/>
    </source>
</evidence>
<dbReference type="Gene3D" id="3.30.70.1230">
    <property type="entry name" value="Nucleotide cyclase"/>
    <property type="match status" value="1"/>
</dbReference>
<dbReference type="PROSITE" id="PS50885">
    <property type="entry name" value="HAMP"/>
    <property type="match status" value="1"/>
</dbReference>
<dbReference type="CDD" id="cd07302">
    <property type="entry name" value="CHD"/>
    <property type="match status" value="1"/>
</dbReference>
<reference evidence="10 11" key="1">
    <citation type="submission" date="2019-07" db="EMBL/GenBank/DDBJ databases">
        <title>Rhodococcus cavernicolus sp. nov., isolated from a cave.</title>
        <authorList>
            <person name="Lee S.D."/>
        </authorList>
    </citation>
    <scope>NUCLEOTIDE SEQUENCE [LARGE SCALE GENOMIC DNA]</scope>
    <source>
        <strain evidence="10 11">C1-24</strain>
    </source>
</reference>
<keyword evidence="11" id="KW-1185">Reference proteome</keyword>
<dbReference type="OrthoDB" id="368920at2"/>
<evidence type="ECO:0000256" key="5">
    <source>
        <dbReference type="ARBA" id="ARBA00022989"/>
    </source>
</evidence>
<comment type="subcellular location">
    <subcellularLocation>
        <location evidence="1">Cell membrane</location>
        <topology evidence="1">Multi-pass membrane protein</topology>
    </subcellularLocation>
</comment>
<organism evidence="10 11">
    <name type="scientific">Antrihabitans cavernicola</name>
    <dbReference type="NCBI Taxonomy" id="2495913"/>
    <lineage>
        <taxon>Bacteria</taxon>
        <taxon>Bacillati</taxon>
        <taxon>Actinomycetota</taxon>
        <taxon>Actinomycetes</taxon>
        <taxon>Mycobacteriales</taxon>
        <taxon>Nocardiaceae</taxon>
        <taxon>Antrihabitans</taxon>
    </lineage>
</organism>
<feature type="domain" description="HAMP" evidence="9">
    <location>
        <begin position="260"/>
        <end position="312"/>
    </location>
</feature>
<proteinExistence type="inferred from homology"/>
<protein>
    <submittedName>
        <fullName evidence="10">HAMP domain-containing protein</fullName>
    </submittedName>
</protein>
<evidence type="ECO:0000313" key="10">
    <source>
        <dbReference type="EMBL" id="KAA0022809.1"/>
    </source>
</evidence>
<dbReference type="InterPro" id="IPR003660">
    <property type="entry name" value="HAMP_dom"/>
</dbReference>
<evidence type="ECO:0000259" key="8">
    <source>
        <dbReference type="PROSITE" id="PS50125"/>
    </source>
</evidence>
<sequence>MSRLRAHHPRTVAPLGSWLLGTPNESIRRQRIRVQLLLMALIGVTNLVGAMVVTALITVVIPGPNLLAQEYAFVDFVVAPLYTIVAVVIGMAIGTGIGLRGLRWAAEGREPTRREQVAALAMPARFTMLQAVLWAIGVAVFTAALGTINQDAIPKVAFTIGFAGVTTCAFCYVLSEFALRPVAARALEYGDPRHIRITGVTGRSMLAWILGSGVPVFGLMTVALFSFVNPVTANQLAVSILGIGILTIVFGLLLTRLGSRATVDPIRSVTNAMSVVERGDTDAYVVVYDGTELGELQSGFNRMAEGLQERERIRELFGRHVGREVADAALARNPELGGEECTVAVFFIDIISSTQLAASHPPQVVVDLLNRFFDVVVEEVDNFDGIINKFEGDAALAIFGAPLDLPDAAGQALATARAIRNRLPVEVSDCRAAIGIAYGVAVAGNIGARKRFEYTVIGDPVNEAARLCELAKTVPSLVLASDRAVGAAREDEAKHWRLDDSVTLRGRSQPTRLASPVD</sequence>
<dbReference type="InterPro" id="IPR050697">
    <property type="entry name" value="Adenylyl/Guanylyl_Cyclase_3/4"/>
</dbReference>
<dbReference type="PANTHER" id="PTHR43081">
    <property type="entry name" value="ADENYLATE CYCLASE, TERMINAL-DIFFERENTIATION SPECIFIC-RELATED"/>
    <property type="match status" value="1"/>
</dbReference>
<evidence type="ECO:0000256" key="4">
    <source>
        <dbReference type="ARBA" id="ARBA00022692"/>
    </source>
</evidence>
<evidence type="ECO:0000256" key="3">
    <source>
        <dbReference type="ARBA" id="ARBA00022475"/>
    </source>
</evidence>
<dbReference type="GO" id="GO:0006171">
    <property type="term" value="P:cAMP biosynthetic process"/>
    <property type="evidence" value="ECO:0007669"/>
    <property type="project" value="TreeGrafter"/>
</dbReference>
<feature type="transmembrane region" description="Helical" evidence="7">
    <location>
        <begin position="205"/>
        <end position="227"/>
    </location>
</feature>
<dbReference type="Proteomes" id="UP000322244">
    <property type="component" value="Unassembled WGS sequence"/>
</dbReference>